<feature type="non-terminal residue" evidence="5">
    <location>
        <position position="1"/>
    </location>
</feature>
<protein>
    <recommendedName>
        <fullName evidence="1">gamma-glutamylcyclotransferase</fullName>
        <ecNumber evidence="1">4.3.2.9</ecNumber>
    </recommendedName>
</protein>
<comment type="caution">
    <text evidence="5">The sequence shown here is derived from an EMBL/GenBank/DDBJ whole genome shotgun (WGS) entry which is preliminary data.</text>
</comment>
<dbReference type="EC" id="4.3.2.9" evidence="1"/>
<evidence type="ECO:0000256" key="3">
    <source>
        <dbReference type="PIRSR" id="PIRSR617939-1"/>
    </source>
</evidence>
<reference evidence="5 6" key="1">
    <citation type="submission" date="2019-09" db="EMBL/GenBank/DDBJ databases">
        <title>Bird 10,000 Genomes (B10K) Project - Family phase.</title>
        <authorList>
            <person name="Zhang G."/>
        </authorList>
    </citation>
    <scope>NUCLEOTIDE SEQUENCE [LARGE SCALE GENOMIC DNA]</scope>
    <source>
        <strain evidence="5">OUT-0059</strain>
        <tissue evidence="5">Muscle</tissue>
    </source>
</reference>
<dbReference type="GO" id="GO:0003839">
    <property type="term" value="F:gamma-glutamylcyclotransferase activity"/>
    <property type="evidence" value="ECO:0007669"/>
    <property type="project" value="UniProtKB-EC"/>
</dbReference>
<dbReference type="EMBL" id="VZUH01074658">
    <property type="protein sequence ID" value="NXU93063.1"/>
    <property type="molecule type" value="Genomic_DNA"/>
</dbReference>
<dbReference type="PANTHER" id="PTHR12935:SF0">
    <property type="entry name" value="GAMMA-GLUTAMYLCYCLOTRANSFERASE"/>
    <property type="match status" value="1"/>
</dbReference>
<dbReference type="GO" id="GO:0016740">
    <property type="term" value="F:transferase activity"/>
    <property type="evidence" value="ECO:0007669"/>
    <property type="project" value="UniProtKB-KW"/>
</dbReference>
<accession>A0A7L3PP12</accession>
<dbReference type="Gene3D" id="3.10.490.10">
    <property type="entry name" value="Gamma-glutamyl cyclotransferase-like"/>
    <property type="match status" value="1"/>
</dbReference>
<evidence type="ECO:0000313" key="6">
    <source>
        <dbReference type="Proteomes" id="UP000551443"/>
    </source>
</evidence>
<organism evidence="5 6">
    <name type="scientific">Xiphorhynchus elegans</name>
    <name type="common">elegant woodcreeper</name>
    <dbReference type="NCBI Taxonomy" id="269412"/>
    <lineage>
        <taxon>Eukaryota</taxon>
        <taxon>Metazoa</taxon>
        <taxon>Chordata</taxon>
        <taxon>Craniata</taxon>
        <taxon>Vertebrata</taxon>
        <taxon>Euteleostomi</taxon>
        <taxon>Archelosauria</taxon>
        <taxon>Archosauria</taxon>
        <taxon>Dinosauria</taxon>
        <taxon>Saurischia</taxon>
        <taxon>Theropoda</taxon>
        <taxon>Coelurosauria</taxon>
        <taxon>Aves</taxon>
        <taxon>Neognathae</taxon>
        <taxon>Neoaves</taxon>
        <taxon>Telluraves</taxon>
        <taxon>Australaves</taxon>
        <taxon>Passeriformes</taxon>
        <taxon>Dendrocolaptidae</taxon>
        <taxon>Xiphorhynchus</taxon>
    </lineage>
</organism>
<feature type="binding site" evidence="4">
    <location>
        <position position="46"/>
    </location>
    <ligand>
        <name>substrate</name>
    </ligand>
</feature>
<keyword evidence="5" id="KW-0808">Transferase</keyword>
<sequence>LYRQEGVEDGIYVPIEVNVHTQAGKVLTCRSYQMQDYVRGPPSPQYKKVICMGAKQNGLPTDYLEKLEAIETNNYAGPVPIMEEIEAAIKGEKINSA</sequence>
<feature type="active site" description="Proton acceptor" evidence="3">
    <location>
        <position position="5"/>
    </location>
</feature>
<evidence type="ECO:0000313" key="5">
    <source>
        <dbReference type="EMBL" id="NXU93063.1"/>
    </source>
</evidence>
<dbReference type="Proteomes" id="UP000551443">
    <property type="component" value="Unassembled WGS sequence"/>
</dbReference>
<evidence type="ECO:0000256" key="1">
    <source>
        <dbReference type="ARBA" id="ARBA00012346"/>
    </source>
</evidence>
<dbReference type="Pfam" id="PF13772">
    <property type="entry name" value="AIG2_2"/>
    <property type="match status" value="1"/>
</dbReference>
<proteinExistence type="predicted"/>
<keyword evidence="2" id="KW-0456">Lyase</keyword>
<dbReference type="AlphaFoldDB" id="A0A7L3PP12"/>
<dbReference type="InterPro" id="IPR017939">
    <property type="entry name" value="G-Glutamylcylcotransferase"/>
</dbReference>
<evidence type="ECO:0000256" key="2">
    <source>
        <dbReference type="ARBA" id="ARBA00023239"/>
    </source>
</evidence>
<keyword evidence="6" id="KW-1185">Reference proteome</keyword>
<gene>
    <name evidence="5" type="primary">Ggct</name>
    <name evidence="5" type="ORF">XIPELE_R13763</name>
</gene>
<evidence type="ECO:0000256" key="4">
    <source>
        <dbReference type="PIRSR" id="PIRSR617939-2"/>
    </source>
</evidence>
<dbReference type="PANTHER" id="PTHR12935">
    <property type="entry name" value="GAMMA-GLUTAMYLCYCLOTRANSFERASE"/>
    <property type="match status" value="1"/>
</dbReference>
<name>A0A7L3PP12_9DEND</name>
<feature type="non-terminal residue" evidence="5">
    <location>
        <position position="97"/>
    </location>
</feature>